<evidence type="ECO:0000313" key="3">
    <source>
        <dbReference type="Proteomes" id="UP000002216"/>
    </source>
</evidence>
<gene>
    <name evidence="2" type="ordered locus">Dbac_0922</name>
</gene>
<dbReference type="STRING" id="525897.Dbac_0922"/>
<dbReference type="Proteomes" id="UP000002216">
    <property type="component" value="Chromosome"/>
</dbReference>
<evidence type="ECO:0000259" key="1">
    <source>
        <dbReference type="Pfam" id="PF07238"/>
    </source>
</evidence>
<sequence length="108" mass="12131">MPENRKFNRTASLQRCAVVSPSLPSPCLARIINQSPDGLLLELDREVAVDDVPVSIYLADEIRGTIDYDSPSFLTGFIRWCKKDADGWSGFYQAGIQLVTTAPRKDWR</sequence>
<proteinExistence type="predicted"/>
<dbReference type="HOGENOM" id="CLU_2192750_0_0_7"/>
<feature type="domain" description="PilZ" evidence="1">
    <location>
        <begin position="3"/>
        <end position="98"/>
    </location>
</feature>
<dbReference type="Pfam" id="PF07238">
    <property type="entry name" value="PilZ"/>
    <property type="match status" value="1"/>
</dbReference>
<dbReference type="InterPro" id="IPR009875">
    <property type="entry name" value="PilZ_domain"/>
</dbReference>
<accession>C7LPJ4</accession>
<dbReference type="KEGG" id="dba:Dbac_0922"/>
<organism evidence="2 3">
    <name type="scientific">Desulfomicrobium baculatum (strain DSM 4028 / VKM B-1378 / X)</name>
    <name type="common">Desulfovibrio baculatus</name>
    <dbReference type="NCBI Taxonomy" id="525897"/>
    <lineage>
        <taxon>Bacteria</taxon>
        <taxon>Pseudomonadati</taxon>
        <taxon>Thermodesulfobacteriota</taxon>
        <taxon>Desulfovibrionia</taxon>
        <taxon>Desulfovibrionales</taxon>
        <taxon>Desulfomicrobiaceae</taxon>
        <taxon>Desulfomicrobium</taxon>
    </lineage>
</organism>
<evidence type="ECO:0000313" key="2">
    <source>
        <dbReference type="EMBL" id="ACU89037.1"/>
    </source>
</evidence>
<dbReference type="OrthoDB" id="5471407at2"/>
<dbReference type="GO" id="GO:0035438">
    <property type="term" value="F:cyclic-di-GMP binding"/>
    <property type="evidence" value="ECO:0007669"/>
    <property type="project" value="InterPro"/>
</dbReference>
<reference evidence="2 3" key="1">
    <citation type="journal article" date="2009" name="Stand. Genomic Sci.">
        <title>Complete genome sequence of Desulfomicrobium baculatum type strain (X).</title>
        <authorList>
            <person name="Copeland A."/>
            <person name="Spring S."/>
            <person name="Goker M."/>
            <person name="Schneider S."/>
            <person name="Lapidus A."/>
            <person name="Del Rio T.G."/>
            <person name="Tice H."/>
            <person name="Cheng J.F."/>
            <person name="Chen F."/>
            <person name="Nolan M."/>
            <person name="Bruce D."/>
            <person name="Goodwin L."/>
            <person name="Pitluck S."/>
            <person name="Ivanova N."/>
            <person name="Mavrommatis K."/>
            <person name="Ovchinnikova G."/>
            <person name="Pati A."/>
            <person name="Chen A."/>
            <person name="Palaniappan K."/>
            <person name="Land M."/>
            <person name="Hauser L."/>
            <person name="Chang Y.J."/>
            <person name="Jeffries C.C."/>
            <person name="Meincke L."/>
            <person name="Sims D."/>
            <person name="Brettin T."/>
            <person name="Detter J.C."/>
            <person name="Han C."/>
            <person name="Chain P."/>
            <person name="Bristow J."/>
            <person name="Eisen J.A."/>
            <person name="Markowitz V."/>
            <person name="Hugenholtz P."/>
            <person name="Kyrpides N.C."/>
            <person name="Klenk H.P."/>
            <person name="Lucas S."/>
        </authorList>
    </citation>
    <scope>NUCLEOTIDE SEQUENCE [LARGE SCALE GENOMIC DNA]</scope>
    <source>
        <strain evidence="3">DSM 4028 / VKM B-1378 / X</strain>
    </source>
</reference>
<dbReference type="AlphaFoldDB" id="C7LPJ4"/>
<keyword evidence="3" id="KW-1185">Reference proteome</keyword>
<protein>
    <recommendedName>
        <fullName evidence="1">PilZ domain-containing protein</fullName>
    </recommendedName>
</protein>
<dbReference type="EMBL" id="CP001629">
    <property type="protein sequence ID" value="ACU89037.1"/>
    <property type="molecule type" value="Genomic_DNA"/>
</dbReference>
<dbReference type="RefSeq" id="WP_015773137.1">
    <property type="nucleotide sequence ID" value="NC_013173.1"/>
</dbReference>
<name>C7LPJ4_DESBD</name>